<name>A0A5D2JIW2_GOSTO</name>
<proteinExistence type="predicted"/>
<evidence type="ECO:0000256" key="1">
    <source>
        <dbReference type="SAM" id="SignalP"/>
    </source>
</evidence>
<dbReference type="EMBL" id="CM017631">
    <property type="protein sequence ID" value="TYH54434.1"/>
    <property type="molecule type" value="Genomic_DNA"/>
</dbReference>
<protein>
    <submittedName>
        <fullName evidence="2">Uncharacterized protein</fullName>
    </submittedName>
</protein>
<sequence>MALVALCSLCLGLTPVSKITHKPQQNPMHCSFVPLLKTQVSQLQRSI</sequence>
<keyword evidence="1" id="KW-0732">Signal</keyword>
<evidence type="ECO:0000313" key="3">
    <source>
        <dbReference type="Proteomes" id="UP000322667"/>
    </source>
</evidence>
<gene>
    <name evidence="2" type="ORF">ES332_D09G168400v1</name>
</gene>
<dbReference type="Proteomes" id="UP000322667">
    <property type="component" value="Chromosome D09"/>
</dbReference>
<keyword evidence="3" id="KW-1185">Reference proteome</keyword>
<feature type="signal peptide" evidence="1">
    <location>
        <begin position="1"/>
        <end position="18"/>
    </location>
</feature>
<dbReference type="AlphaFoldDB" id="A0A5D2JIW2"/>
<feature type="chain" id="PRO_5022946170" evidence="1">
    <location>
        <begin position="19"/>
        <end position="47"/>
    </location>
</feature>
<organism evidence="2 3">
    <name type="scientific">Gossypium tomentosum</name>
    <name type="common">Hawaiian cotton</name>
    <name type="synonym">Gossypium sandvicense</name>
    <dbReference type="NCBI Taxonomy" id="34277"/>
    <lineage>
        <taxon>Eukaryota</taxon>
        <taxon>Viridiplantae</taxon>
        <taxon>Streptophyta</taxon>
        <taxon>Embryophyta</taxon>
        <taxon>Tracheophyta</taxon>
        <taxon>Spermatophyta</taxon>
        <taxon>Magnoliopsida</taxon>
        <taxon>eudicotyledons</taxon>
        <taxon>Gunneridae</taxon>
        <taxon>Pentapetalae</taxon>
        <taxon>rosids</taxon>
        <taxon>malvids</taxon>
        <taxon>Malvales</taxon>
        <taxon>Malvaceae</taxon>
        <taxon>Malvoideae</taxon>
        <taxon>Gossypium</taxon>
    </lineage>
</organism>
<reference evidence="2 3" key="1">
    <citation type="submission" date="2019-07" db="EMBL/GenBank/DDBJ databases">
        <title>WGS assembly of Gossypium tomentosum.</title>
        <authorList>
            <person name="Chen Z.J."/>
            <person name="Sreedasyam A."/>
            <person name="Ando A."/>
            <person name="Song Q."/>
            <person name="De L."/>
            <person name="Hulse-Kemp A."/>
            <person name="Ding M."/>
            <person name="Ye W."/>
            <person name="Kirkbride R."/>
            <person name="Jenkins J."/>
            <person name="Plott C."/>
            <person name="Lovell J."/>
            <person name="Lin Y.-M."/>
            <person name="Vaughn R."/>
            <person name="Liu B."/>
            <person name="Li W."/>
            <person name="Simpson S."/>
            <person name="Scheffler B."/>
            <person name="Saski C."/>
            <person name="Grover C."/>
            <person name="Hu G."/>
            <person name="Conover J."/>
            <person name="Carlson J."/>
            <person name="Shu S."/>
            <person name="Boston L."/>
            <person name="Williams M."/>
            <person name="Peterson D."/>
            <person name="Mcgee K."/>
            <person name="Jones D."/>
            <person name="Wendel J."/>
            <person name="Stelly D."/>
            <person name="Grimwood J."/>
            <person name="Schmutz J."/>
        </authorList>
    </citation>
    <scope>NUCLEOTIDE SEQUENCE [LARGE SCALE GENOMIC DNA]</scope>
    <source>
        <strain evidence="2">7179.01</strain>
    </source>
</reference>
<evidence type="ECO:0000313" key="2">
    <source>
        <dbReference type="EMBL" id="TYH54434.1"/>
    </source>
</evidence>
<accession>A0A5D2JIW2</accession>